<keyword evidence="3" id="KW-1185">Reference proteome</keyword>
<accession>A0ABS0D0G2</accession>
<feature type="region of interest" description="Disordered" evidence="1">
    <location>
        <begin position="1"/>
        <end position="28"/>
    </location>
</feature>
<organism evidence="2 3">
    <name type="scientific">Nocardia amamiensis</name>
    <dbReference type="NCBI Taxonomy" id="404578"/>
    <lineage>
        <taxon>Bacteria</taxon>
        <taxon>Bacillati</taxon>
        <taxon>Actinomycetota</taxon>
        <taxon>Actinomycetes</taxon>
        <taxon>Mycobacteriales</taxon>
        <taxon>Nocardiaceae</taxon>
        <taxon>Nocardia</taxon>
    </lineage>
</organism>
<evidence type="ECO:0000313" key="3">
    <source>
        <dbReference type="Proteomes" id="UP000702209"/>
    </source>
</evidence>
<evidence type="ECO:0000313" key="2">
    <source>
        <dbReference type="EMBL" id="MBF6302319.1"/>
    </source>
</evidence>
<sequence length="113" mass="12520">MLAAIAEPDPQRARMRKRLQPVPAPTGRYVINHDQRSYVDKDAVPADAHGKRIHPLPVLTMEGLGAGVFREDRTSGNSALAGTWARDRITVADTIPVGYRETQFDLMENGRGR</sequence>
<dbReference type="RefSeq" id="WP_195133507.1">
    <property type="nucleotide sequence ID" value="NZ_JADLQX010000040.1"/>
</dbReference>
<name>A0ABS0D0G2_9NOCA</name>
<evidence type="ECO:0000256" key="1">
    <source>
        <dbReference type="SAM" id="MobiDB-lite"/>
    </source>
</evidence>
<protein>
    <submittedName>
        <fullName evidence="2">Uncharacterized protein</fullName>
    </submittedName>
</protein>
<dbReference type="Proteomes" id="UP000702209">
    <property type="component" value="Unassembled WGS sequence"/>
</dbReference>
<proteinExistence type="predicted"/>
<reference evidence="2 3" key="1">
    <citation type="submission" date="2020-10" db="EMBL/GenBank/DDBJ databases">
        <title>Identification of Nocardia species via Next-generation sequencing and recognition of intraspecies genetic diversity.</title>
        <authorList>
            <person name="Li P."/>
            <person name="Li P."/>
            <person name="Lu B."/>
        </authorList>
    </citation>
    <scope>NUCLEOTIDE SEQUENCE [LARGE SCALE GENOMIC DNA]</scope>
    <source>
        <strain evidence="2 3">BJ06-0157</strain>
    </source>
</reference>
<comment type="caution">
    <text evidence="2">The sequence shown here is derived from an EMBL/GenBank/DDBJ whole genome shotgun (WGS) entry which is preliminary data.</text>
</comment>
<gene>
    <name evidence="2" type="ORF">IU459_32970</name>
</gene>
<dbReference type="EMBL" id="JADLQX010000040">
    <property type="protein sequence ID" value="MBF6302319.1"/>
    <property type="molecule type" value="Genomic_DNA"/>
</dbReference>